<protein>
    <submittedName>
        <fullName evidence="7 8">Cysteine dioxygenase</fullName>
    </submittedName>
</protein>
<evidence type="ECO:0000256" key="5">
    <source>
        <dbReference type="ARBA" id="ARBA00023004"/>
    </source>
</evidence>
<keyword evidence="10" id="KW-1185">Reference proteome</keyword>
<name>A0A4R5W071_9BACI</name>
<proteinExistence type="inferred from homology"/>
<dbReference type="InterPro" id="IPR014710">
    <property type="entry name" value="RmlC-like_jellyroll"/>
</dbReference>
<keyword evidence="2 6" id="KW-0479">Metal-binding</keyword>
<dbReference type="AlphaFoldDB" id="A0A4R5W071"/>
<evidence type="ECO:0000256" key="1">
    <source>
        <dbReference type="ARBA" id="ARBA00006622"/>
    </source>
</evidence>
<gene>
    <name evidence="8" type="ORF">E2K98_05295</name>
    <name evidence="7" type="ORF">RCG21_30965</name>
</gene>
<dbReference type="CDD" id="cd10548">
    <property type="entry name" value="cupin_CDO"/>
    <property type="match status" value="1"/>
</dbReference>
<dbReference type="GO" id="GO:0016702">
    <property type="term" value="F:oxidoreductase activity, acting on single donors with incorporation of molecular oxygen, incorporation of two atoms of oxygen"/>
    <property type="evidence" value="ECO:0007669"/>
    <property type="project" value="InterPro"/>
</dbReference>
<keyword evidence="3 8" id="KW-0223">Dioxygenase</keyword>
<dbReference type="Proteomes" id="UP000295132">
    <property type="component" value="Unassembled WGS sequence"/>
</dbReference>
<evidence type="ECO:0000256" key="4">
    <source>
        <dbReference type="ARBA" id="ARBA00023002"/>
    </source>
</evidence>
<dbReference type="GO" id="GO:0008198">
    <property type="term" value="F:ferrous iron binding"/>
    <property type="evidence" value="ECO:0007669"/>
    <property type="project" value="TreeGrafter"/>
</dbReference>
<evidence type="ECO:0000313" key="9">
    <source>
        <dbReference type="Proteomes" id="UP000295132"/>
    </source>
</evidence>
<dbReference type="PANTHER" id="PTHR12918">
    <property type="entry name" value="CYSTEINE DIOXYGENASE"/>
    <property type="match status" value="1"/>
</dbReference>
<dbReference type="InterPro" id="IPR011051">
    <property type="entry name" value="RmlC_Cupin_sf"/>
</dbReference>
<reference evidence="8 9" key="1">
    <citation type="submission" date="2019-03" db="EMBL/GenBank/DDBJ databases">
        <title>Bacillus niacini sp. nov. a Nicotinate-Metabolizing Mesophile Isolated from Soil.</title>
        <authorList>
            <person name="Zhang G."/>
        </authorList>
    </citation>
    <scope>NUCLEOTIDE SEQUENCE [LARGE SCALE GENOMIC DNA]</scope>
    <source>
        <strain evidence="8 9">WN066</strain>
    </source>
</reference>
<dbReference type="EMBL" id="SMYO01000002">
    <property type="protein sequence ID" value="TDK64267.1"/>
    <property type="molecule type" value="Genomic_DNA"/>
</dbReference>
<reference evidence="7" key="2">
    <citation type="submission" date="2023-08" db="EMBL/GenBank/DDBJ databases">
        <title>Nitrogen cycling bacteria in agricultural field soils.</title>
        <authorList>
            <person name="Jang J."/>
        </authorList>
    </citation>
    <scope>NUCLEOTIDE SEQUENCE</scope>
    <source>
        <strain evidence="7">PS3-36</strain>
    </source>
</reference>
<dbReference type="Gene3D" id="2.60.120.10">
    <property type="entry name" value="Jelly Rolls"/>
    <property type="match status" value="1"/>
</dbReference>
<keyword evidence="4" id="KW-0560">Oxidoreductase</keyword>
<evidence type="ECO:0000313" key="10">
    <source>
        <dbReference type="Proteomes" id="UP001178888"/>
    </source>
</evidence>
<accession>A0A4R5W071</accession>
<dbReference type="PANTHER" id="PTHR12918:SF1">
    <property type="entry name" value="CYSTEINE DIOXYGENASE TYPE 1"/>
    <property type="match status" value="1"/>
</dbReference>
<dbReference type="InterPro" id="IPR010300">
    <property type="entry name" value="CDO_1"/>
</dbReference>
<comment type="similarity">
    <text evidence="1">Belongs to the cysteine dioxygenase family.</text>
</comment>
<feature type="binding site" evidence="6">
    <location>
        <position position="88"/>
    </location>
    <ligand>
        <name>Fe cation</name>
        <dbReference type="ChEBI" id="CHEBI:24875"/>
        <note>catalytic</note>
    </ligand>
</feature>
<feature type="binding site" evidence="6">
    <location>
        <position position="90"/>
    </location>
    <ligand>
        <name>Fe cation</name>
        <dbReference type="ChEBI" id="CHEBI:24875"/>
        <note>catalytic</note>
    </ligand>
</feature>
<dbReference type="RefSeq" id="WP_133333201.1">
    <property type="nucleotide sequence ID" value="NZ_JAVGVR010000001.1"/>
</dbReference>
<dbReference type="Pfam" id="PF05995">
    <property type="entry name" value="CDO_I"/>
    <property type="match status" value="1"/>
</dbReference>
<sequence length="193" mass="22163">MDHRNKYDFKDFVEDMTDMVERSQNDKVCVLEAERLVGKLIQSHSWLPAEKRRPSDGGYSRHPLYCDPKDRFEVIALVWKPGQRTTLHDHDETWGAEGVVAGQIKVTNYIRLEELSGGKIVKLQQTDTIVVNEQNTGTLLPPADCHILEGVGDYPAITIHVYGKQLRKFREFTPLEEEGLYLAQEKYVEYTAV</sequence>
<feature type="binding site" evidence="6">
    <location>
        <position position="146"/>
    </location>
    <ligand>
        <name>Fe cation</name>
        <dbReference type="ChEBI" id="CHEBI:24875"/>
        <note>catalytic</note>
    </ligand>
</feature>
<dbReference type="EMBL" id="JAVGVR010000001">
    <property type="protein sequence ID" value="MDQ6600652.1"/>
    <property type="molecule type" value="Genomic_DNA"/>
</dbReference>
<evidence type="ECO:0000256" key="6">
    <source>
        <dbReference type="PIRSR" id="PIRSR610300-51"/>
    </source>
</evidence>
<evidence type="ECO:0000256" key="2">
    <source>
        <dbReference type="ARBA" id="ARBA00022723"/>
    </source>
</evidence>
<dbReference type="SUPFAM" id="SSF51182">
    <property type="entry name" value="RmlC-like cupins"/>
    <property type="match status" value="1"/>
</dbReference>
<dbReference type="Proteomes" id="UP001178888">
    <property type="component" value="Unassembled WGS sequence"/>
</dbReference>
<comment type="caution">
    <text evidence="8">The sequence shown here is derived from an EMBL/GenBank/DDBJ whole genome shotgun (WGS) entry which is preliminary data.</text>
</comment>
<organism evidence="8 9">
    <name type="scientific">Bacillus salipaludis</name>
    <dbReference type="NCBI Taxonomy" id="2547811"/>
    <lineage>
        <taxon>Bacteria</taxon>
        <taxon>Bacillati</taxon>
        <taxon>Bacillota</taxon>
        <taxon>Bacilli</taxon>
        <taxon>Bacillales</taxon>
        <taxon>Bacillaceae</taxon>
        <taxon>Bacillus</taxon>
    </lineage>
</organism>
<evidence type="ECO:0000313" key="7">
    <source>
        <dbReference type="EMBL" id="MDQ6600652.1"/>
    </source>
</evidence>
<keyword evidence="5 6" id="KW-0408">Iron</keyword>
<evidence type="ECO:0000313" key="8">
    <source>
        <dbReference type="EMBL" id="TDK64267.1"/>
    </source>
</evidence>
<evidence type="ECO:0000256" key="3">
    <source>
        <dbReference type="ARBA" id="ARBA00022964"/>
    </source>
</evidence>